<dbReference type="InterPro" id="IPR036084">
    <property type="entry name" value="Ser_inhib-like_sf"/>
</dbReference>
<feature type="signal peptide" evidence="1">
    <location>
        <begin position="1"/>
        <end position="18"/>
    </location>
</feature>
<sequence>MKCLTCIIFVALLANIHSLECQDYEKLVTACPRMSEPTCEQINGTLRLLDCFKPECYCKDSTFRESFTGKCYALGDCPDYSFLLKLISLLKAGTPLNALFAGARLSVGADTAIRPGTVFRLVFNVR</sequence>
<name>A0A9N9WEQ5_9NEOP</name>
<accession>A0A9N9WEQ5</accession>
<dbReference type="SUPFAM" id="SSF57567">
    <property type="entry name" value="Serine protease inhibitors"/>
    <property type="match status" value="1"/>
</dbReference>
<keyword evidence="3" id="KW-1185">Reference proteome</keyword>
<evidence type="ECO:0000313" key="2">
    <source>
        <dbReference type="EMBL" id="CAG9789960.1"/>
    </source>
</evidence>
<dbReference type="EMBL" id="OU893351">
    <property type="protein sequence ID" value="CAG9789960.1"/>
    <property type="molecule type" value="Genomic_DNA"/>
</dbReference>
<organism evidence="2 3">
    <name type="scientific">Diatraea saccharalis</name>
    <name type="common">sugarcane borer</name>
    <dbReference type="NCBI Taxonomy" id="40085"/>
    <lineage>
        <taxon>Eukaryota</taxon>
        <taxon>Metazoa</taxon>
        <taxon>Ecdysozoa</taxon>
        <taxon>Arthropoda</taxon>
        <taxon>Hexapoda</taxon>
        <taxon>Insecta</taxon>
        <taxon>Pterygota</taxon>
        <taxon>Neoptera</taxon>
        <taxon>Endopterygota</taxon>
        <taxon>Lepidoptera</taxon>
        <taxon>Glossata</taxon>
        <taxon>Ditrysia</taxon>
        <taxon>Pyraloidea</taxon>
        <taxon>Crambidae</taxon>
        <taxon>Crambinae</taxon>
        <taxon>Diatraea</taxon>
    </lineage>
</organism>
<evidence type="ECO:0000313" key="3">
    <source>
        <dbReference type="Proteomes" id="UP001153714"/>
    </source>
</evidence>
<reference evidence="2" key="1">
    <citation type="submission" date="2021-12" db="EMBL/GenBank/DDBJ databases">
        <authorList>
            <person name="King R."/>
        </authorList>
    </citation>
    <scope>NUCLEOTIDE SEQUENCE</scope>
</reference>
<dbReference type="AlphaFoldDB" id="A0A9N9WEQ5"/>
<proteinExistence type="predicted"/>
<protein>
    <recommendedName>
        <fullName evidence="4">TIL domain-containing protein</fullName>
    </recommendedName>
</protein>
<evidence type="ECO:0008006" key="4">
    <source>
        <dbReference type="Google" id="ProtNLM"/>
    </source>
</evidence>
<dbReference type="Proteomes" id="UP001153714">
    <property type="component" value="Chromosome 20"/>
</dbReference>
<evidence type="ECO:0000256" key="1">
    <source>
        <dbReference type="SAM" id="SignalP"/>
    </source>
</evidence>
<dbReference type="Gene3D" id="2.10.25.10">
    <property type="entry name" value="Laminin"/>
    <property type="match status" value="1"/>
</dbReference>
<keyword evidence="1" id="KW-0732">Signal</keyword>
<feature type="chain" id="PRO_5040271480" description="TIL domain-containing protein" evidence="1">
    <location>
        <begin position="19"/>
        <end position="126"/>
    </location>
</feature>
<reference evidence="2" key="2">
    <citation type="submission" date="2022-10" db="EMBL/GenBank/DDBJ databases">
        <authorList>
            <consortium name="ENA_rothamsted_submissions"/>
            <consortium name="culmorum"/>
            <person name="King R."/>
        </authorList>
    </citation>
    <scope>NUCLEOTIDE SEQUENCE</scope>
</reference>
<dbReference type="OrthoDB" id="7453510at2759"/>
<gene>
    <name evidence="2" type="ORF">DIATSA_LOCUS7652</name>
</gene>